<dbReference type="PANTHER" id="PTHR24113:SF15">
    <property type="entry name" value="NACHT DOMAIN-CONTAINING PROTEIN"/>
    <property type="match status" value="1"/>
</dbReference>
<organism evidence="1">
    <name type="scientific">Chromera velia CCMP2878</name>
    <dbReference type="NCBI Taxonomy" id="1169474"/>
    <lineage>
        <taxon>Eukaryota</taxon>
        <taxon>Sar</taxon>
        <taxon>Alveolata</taxon>
        <taxon>Colpodellida</taxon>
        <taxon>Chromeraceae</taxon>
        <taxon>Chromera</taxon>
    </lineage>
</organism>
<dbReference type="GO" id="GO:0005829">
    <property type="term" value="C:cytosol"/>
    <property type="evidence" value="ECO:0007669"/>
    <property type="project" value="TreeGrafter"/>
</dbReference>
<protein>
    <submittedName>
        <fullName evidence="1">Uncharacterized protein</fullName>
    </submittedName>
</protein>
<dbReference type="InterPro" id="IPR027038">
    <property type="entry name" value="RanGap"/>
</dbReference>
<reference evidence="1" key="1">
    <citation type="submission" date="2014-11" db="EMBL/GenBank/DDBJ databases">
        <authorList>
            <person name="Otto D Thomas"/>
            <person name="Naeem Raeece"/>
        </authorList>
    </citation>
    <scope>NUCLEOTIDE SEQUENCE</scope>
</reference>
<dbReference type="Gene3D" id="3.80.10.10">
    <property type="entry name" value="Ribonuclease Inhibitor"/>
    <property type="match status" value="2"/>
</dbReference>
<gene>
    <name evidence="1" type="ORF">Cvel_8243</name>
</gene>
<dbReference type="PANTHER" id="PTHR24113">
    <property type="entry name" value="RAN GTPASE-ACTIVATING PROTEIN 1"/>
    <property type="match status" value="1"/>
</dbReference>
<evidence type="ECO:0000313" key="1">
    <source>
        <dbReference type="EMBL" id="CEM47234.1"/>
    </source>
</evidence>
<dbReference type="SMART" id="SM00368">
    <property type="entry name" value="LRR_RI"/>
    <property type="match status" value="3"/>
</dbReference>
<dbReference type="InterPro" id="IPR032675">
    <property type="entry name" value="LRR_dom_sf"/>
</dbReference>
<dbReference type="VEuPathDB" id="CryptoDB:Cvel_8243"/>
<name>A0A0G4HSI4_9ALVE</name>
<accession>A0A0G4HSI4</accession>
<dbReference type="SUPFAM" id="SSF52047">
    <property type="entry name" value="RNI-like"/>
    <property type="match status" value="1"/>
</dbReference>
<dbReference type="EMBL" id="CDMZ01003682">
    <property type="protein sequence ID" value="CEM47234.1"/>
    <property type="molecule type" value="Genomic_DNA"/>
</dbReference>
<dbReference type="AlphaFoldDB" id="A0A0G4HSI4"/>
<dbReference type="GO" id="GO:0048471">
    <property type="term" value="C:perinuclear region of cytoplasm"/>
    <property type="evidence" value="ECO:0007669"/>
    <property type="project" value="TreeGrafter"/>
</dbReference>
<dbReference type="GO" id="GO:0005096">
    <property type="term" value="F:GTPase activator activity"/>
    <property type="evidence" value="ECO:0007669"/>
    <property type="project" value="InterPro"/>
</dbReference>
<dbReference type="GO" id="GO:0005634">
    <property type="term" value="C:nucleus"/>
    <property type="evidence" value="ECO:0007669"/>
    <property type="project" value="TreeGrafter"/>
</dbReference>
<sequence>MGALVKRMRDGGLSSLRTLKIEEAGPQGGGMKDLCSAFIDAKRARRNVAIETLSLSCKAARYDGDILFQVTRALSADAFPSLRNLEVASYRVGFDALKSLVGSLRDGSLSLPTLERLRLQNFYFEVTTRSSVSVMDLSAVLTKGFFPRLRVLDLQDVLVSAEGAAVLFRSLASDQAISLEALHLSVGSLSESLAQSICAGQYPFLQTFGVKYEAVIPFLKVAVSAEGPVPLSALDIVTGVNGIGEEGVRMIREGIVGGKISGCVRVMKFEGVHKSWAFGEESPLFEAFRSVPMPTLTFLQPPVTSVQPKSADSAYGALSEGMKRGNLPSLQRLYLLSDGREVGKAGIEALMEAALADRLLGLEELDLSEKRAVGEAAESLCAALGAGKLPKLRILNLKGCYLYDKGMVSFSDALRANDLIFLEQLFLEANGIGDEGVGLLAASLKPSSLPMLSELTLTNRLGTGKGEITAEGGSAFGRALS</sequence>
<dbReference type="PhylomeDB" id="A0A0G4HSI4"/>
<dbReference type="GO" id="GO:0031267">
    <property type="term" value="F:small GTPase binding"/>
    <property type="evidence" value="ECO:0007669"/>
    <property type="project" value="TreeGrafter"/>
</dbReference>
<dbReference type="GO" id="GO:0006913">
    <property type="term" value="P:nucleocytoplasmic transport"/>
    <property type="evidence" value="ECO:0007669"/>
    <property type="project" value="TreeGrafter"/>
</dbReference>
<proteinExistence type="predicted"/>